<proteinExistence type="predicted"/>
<comment type="caution">
    <text evidence="1">The sequence shown here is derived from an EMBL/GenBank/DDBJ whole genome shotgun (WGS) entry which is preliminary data.</text>
</comment>
<organism evidence="1 2">
    <name type="scientific">Rotaria magnacalcarata</name>
    <dbReference type="NCBI Taxonomy" id="392030"/>
    <lineage>
        <taxon>Eukaryota</taxon>
        <taxon>Metazoa</taxon>
        <taxon>Spiralia</taxon>
        <taxon>Gnathifera</taxon>
        <taxon>Rotifera</taxon>
        <taxon>Eurotatoria</taxon>
        <taxon>Bdelloidea</taxon>
        <taxon>Philodinida</taxon>
        <taxon>Philodinidae</taxon>
        <taxon>Rotaria</taxon>
    </lineage>
</organism>
<dbReference type="Proteomes" id="UP000681967">
    <property type="component" value="Unassembled WGS sequence"/>
</dbReference>
<gene>
    <name evidence="1" type="ORF">BYL167_LOCUS52173</name>
</gene>
<dbReference type="AlphaFoldDB" id="A0A8S3CK03"/>
<feature type="non-terminal residue" evidence="1">
    <location>
        <position position="23"/>
    </location>
</feature>
<reference evidence="1" key="1">
    <citation type="submission" date="2021-02" db="EMBL/GenBank/DDBJ databases">
        <authorList>
            <person name="Nowell W R."/>
        </authorList>
    </citation>
    <scope>NUCLEOTIDE SEQUENCE</scope>
</reference>
<evidence type="ECO:0000313" key="2">
    <source>
        <dbReference type="Proteomes" id="UP000681967"/>
    </source>
</evidence>
<name>A0A8S3CK03_9BILA</name>
<dbReference type="EMBL" id="CAJOBH010167897">
    <property type="protein sequence ID" value="CAF4900937.1"/>
    <property type="molecule type" value="Genomic_DNA"/>
</dbReference>
<accession>A0A8S3CK03</accession>
<protein>
    <submittedName>
        <fullName evidence="1">Uncharacterized protein</fullName>
    </submittedName>
</protein>
<sequence>MLNSNQLFPQVNSKEIVIRIKTD</sequence>
<evidence type="ECO:0000313" key="1">
    <source>
        <dbReference type="EMBL" id="CAF4900937.1"/>
    </source>
</evidence>